<dbReference type="Pfam" id="PF03221">
    <property type="entry name" value="HTH_Tnp_Tc5"/>
    <property type="match status" value="1"/>
</dbReference>
<evidence type="ECO:0000313" key="5">
    <source>
        <dbReference type="Proteomes" id="UP000499080"/>
    </source>
</evidence>
<organism evidence="4 5">
    <name type="scientific">Araneus ventricosus</name>
    <name type="common">Orbweaver spider</name>
    <name type="synonym">Epeira ventricosa</name>
    <dbReference type="NCBI Taxonomy" id="182803"/>
    <lineage>
        <taxon>Eukaryota</taxon>
        <taxon>Metazoa</taxon>
        <taxon>Ecdysozoa</taxon>
        <taxon>Arthropoda</taxon>
        <taxon>Chelicerata</taxon>
        <taxon>Arachnida</taxon>
        <taxon>Araneae</taxon>
        <taxon>Araneomorphae</taxon>
        <taxon>Entelegynae</taxon>
        <taxon>Araneoidea</taxon>
        <taxon>Araneidae</taxon>
        <taxon>Araneus</taxon>
    </lineage>
</organism>
<keyword evidence="5" id="KW-1185">Reference proteome</keyword>
<reference evidence="4 5" key="1">
    <citation type="journal article" date="2019" name="Sci. Rep.">
        <title>Orb-weaving spider Araneus ventricosus genome elucidates the spidroin gene catalogue.</title>
        <authorList>
            <person name="Kono N."/>
            <person name="Nakamura H."/>
            <person name="Ohtoshi R."/>
            <person name="Moran D.A.P."/>
            <person name="Shinohara A."/>
            <person name="Yoshida Y."/>
            <person name="Fujiwara M."/>
            <person name="Mori M."/>
            <person name="Tomita M."/>
            <person name="Arakawa K."/>
        </authorList>
    </citation>
    <scope>NUCLEOTIDE SEQUENCE [LARGE SCALE GENOMIC DNA]</scope>
</reference>
<dbReference type="EMBL" id="BGPR01002254">
    <property type="protein sequence ID" value="GBM70486.1"/>
    <property type="molecule type" value="Genomic_DNA"/>
</dbReference>
<dbReference type="InterPro" id="IPR006600">
    <property type="entry name" value="HTH_CenpB_DNA-bd_dom"/>
</dbReference>
<dbReference type="SUPFAM" id="SSF46689">
    <property type="entry name" value="Homeodomain-like"/>
    <property type="match status" value="1"/>
</dbReference>
<dbReference type="InterPro" id="IPR009057">
    <property type="entry name" value="Homeodomain-like_sf"/>
</dbReference>
<dbReference type="GO" id="GO:0005634">
    <property type="term" value="C:nucleus"/>
    <property type="evidence" value="ECO:0007669"/>
    <property type="project" value="UniProtKB-SubCell"/>
</dbReference>
<comment type="subcellular location">
    <subcellularLocation>
        <location evidence="1">Nucleus</location>
    </subcellularLocation>
</comment>
<dbReference type="Proteomes" id="UP000499080">
    <property type="component" value="Unassembled WGS sequence"/>
</dbReference>
<dbReference type="GO" id="GO:0003677">
    <property type="term" value="F:DNA binding"/>
    <property type="evidence" value="ECO:0007669"/>
    <property type="project" value="UniProtKB-KW"/>
</dbReference>
<comment type="caution">
    <text evidence="4">The sequence shown here is derived from an EMBL/GenBank/DDBJ whole genome shotgun (WGS) entry which is preliminary data.</text>
</comment>
<keyword evidence="2" id="KW-0238">DNA-binding</keyword>
<dbReference type="Gene3D" id="1.10.10.60">
    <property type="entry name" value="Homeodomain-like"/>
    <property type="match status" value="1"/>
</dbReference>
<proteinExistence type="predicted"/>
<evidence type="ECO:0000256" key="2">
    <source>
        <dbReference type="ARBA" id="ARBA00023125"/>
    </source>
</evidence>
<evidence type="ECO:0000259" key="3">
    <source>
        <dbReference type="Pfam" id="PF03221"/>
    </source>
</evidence>
<dbReference type="OrthoDB" id="5919228at2759"/>
<sequence>MKCTKDEELDNAIFKCFIQKRSEGVPISRIMIQQKAPIFNSKLGGSIGYQASSAWLESSRIVPEFASCASREKHGRLILKHEASLL</sequence>
<feature type="domain" description="HTH CENPB-type" evidence="3">
    <location>
        <begin position="7"/>
        <end position="57"/>
    </location>
</feature>
<evidence type="ECO:0000256" key="1">
    <source>
        <dbReference type="ARBA" id="ARBA00004123"/>
    </source>
</evidence>
<accession>A0A4Y2HZY1</accession>
<name>A0A4Y2HZY1_ARAVE</name>
<dbReference type="AlphaFoldDB" id="A0A4Y2HZY1"/>
<evidence type="ECO:0000313" key="4">
    <source>
        <dbReference type="EMBL" id="GBM70486.1"/>
    </source>
</evidence>
<protein>
    <recommendedName>
        <fullName evidence="3">HTH CENPB-type domain-containing protein</fullName>
    </recommendedName>
</protein>
<gene>
    <name evidence="4" type="ORF">AVEN_60085_1</name>
</gene>